<protein>
    <submittedName>
        <fullName evidence="2">GL26228</fullName>
    </submittedName>
</protein>
<keyword evidence="1" id="KW-0812">Transmembrane</keyword>
<proteinExistence type="predicted"/>
<dbReference type="OMA" id="PIHTEDM"/>
<name>B4GJ76_DROPE</name>
<dbReference type="HOGENOM" id="CLU_2742739_0_0_1"/>
<organism evidence="3">
    <name type="scientific">Drosophila persimilis</name>
    <name type="common">Fruit fly</name>
    <dbReference type="NCBI Taxonomy" id="7234"/>
    <lineage>
        <taxon>Eukaryota</taxon>
        <taxon>Metazoa</taxon>
        <taxon>Ecdysozoa</taxon>
        <taxon>Arthropoda</taxon>
        <taxon>Hexapoda</taxon>
        <taxon>Insecta</taxon>
        <taxon>Pterygota</taxon>
        <taxon>Neoptera</taxon>
        <taxon>Endopterygota</taxon>
        <taxon>Diptera</taxon>
        <taxon>Brachycera</taxon>
        <taxon>Muscomorpha</taxon>
        <taxon>Ephydroidea</taxon>
        <taxon>Drosophilidae</taxon>
        <taxon>Drosophila</taxon>
        <taxon>Sophophora</taxon>
    </lineage>
</organism>
<evidence type="ECO:0000313" key="3">
    <source>
        <dbReference type="Proteomes" id="UP000008744"/>
    </source>
</evidence>
<dbReference type="AlphaFoldDB" id="B4GJ76"/>
<dbReference type="EMBL" id="CH479184">
    <property type="protein sequence ID" value="EDW37390.1"/>
    <property type="molecule type" value="Genomic_DNA"/>
</dbReference>
<gene>
    <name evidence="2" type="primary">Dper\GL26228</name>
    <name evidence="2" type="ORF">Dper_GL26228</name>
</gene>
<keyword evidence="1" id="KW-1133">Transmembrane helix</keyword>
<dbReference type="Proteomes" id="UP000008744">
    <property type="component" value="Unassembled WGS sequence"/>
</dbReference>
<evidence type="ECO:0000256" key="1">
    <source>
        <dbReference type="SAM" id="Phobius"/>
    </source>
</evidence>
<feature type="transmembrane region" description="Helical" evidence="1">
    <location>
        <begin position="20"/>
        <end position="42"/>
    </location>
</feature>
<reference evidence="2 3" key="1">
    <citation type="journal article" date="2007" name="Nature">
        <title>Evolution of genes and genomes on the Drosophila phylogeny.</title>
        <authorList>
            <consortium name="Drosophila 12 Genomes Consortium"/>
            <person name="Clark A.G."/>
            <person name="Eisen M.B."/>
            <person name="Smith D.R."/>
            <person name="Bergman C.M."/>
            <person name="Oliver B."/>
            <person name="Markow T.A."/>
            <person name="Kaufman T.C."/>
            <person name="Kellis M."/>
            <person name="Gelbart W."/>
            <person name="Iyer V.N."/>
            <person name="Pollard D.A."/>
            <person name="Sackton T.B."/>
            <person name="Larracuente A.M."/>
            <person name="Singh N.D."/>
            <person name="Abad J.P."/>
            <person name="Abt D.N."/>
            <person name="Adryan B."/>
            <person name="Aguade M."/>
            <person name="Akashi H."/>
            <person name="Anderson W.W."/>
            <person name="Aquadro C.F."/>
            <person name="Ardell D.H."/>
            <person name="Arguello R."/>
            <person name="Artieri C.G."/>
            <person name="Barbash D.A."/>
            <person name="Barker D."/>
            <person name="Barsanti P."/>
            <person name="Batterham P."/>
            <person name="Batzoglou S."/>
            <person name="Begun D."/>
            <person name="Bhutkar A."/>
            <person name="Blanco E."/>
            <person name="Bosak S.A."/>
            <person name="Bradley R.K."/>
            <person name="Brand A.D."/>
            <person name="Brent M.R."/>
            <person name="Brooks A.N."/>
            <person name="Brown R.H."/>
            <person name="Butlin R.K."/>
            <person name="Caggese C."/>
            <person name="Calvi B.R."/>
            <person name="Bernardo de Carvalho A."/>
            <person name="Caspi A."/>
            <person name="Castrezana S."/>
            <person name="Celniker S.E."/>
            <person name="Chang J.L."/>
            <person name="Chapple C."/>
            <person name="Chatterji S."/>
            <person name="Chinwalla A."/>
            <person name="Civetta A."/>
            <person name="Clifton S.W."/>
            <person name="Comeron J.M."/>
            <person name="Costello J.C."/>
            <person name="Coyne J.A."/>
            <person name="Daub J."/>
            <person name="David R.G."/>
            <person name="Delcher A.L."/>
            <person name="Delehaunty K."/>
            <person name="Do C.B."/>
            <person name="Ebling H."/>
            <person name="Edwards K."/>
            <person name="Eickbush T."/>
            <person name="Evans J.D."/>
            <person name="Filipski A."/>
            <person name="Findeiss S."/>
            <person name="Freyhult E."/>
            <person name="Fulton L."/>
            <person name="Fulton R."/>
            <person name="Garcia A.C."/>
            <person name="Gardiner A."/>
            <person name="Garfield D.A."/>
            <person name="Garvin B.E."/>
            <person name="Gibson G."/>
            <person name="Gilbert D."/>
            <person name="Gnerre S."/>
            <person name="Godfrey J."/>
            <person name="Good R."/>
            <person name="Gotea V."/>
            <person name="Gravely B."/>
            <person name="Greenberg A.J."/>
            <person name="Griffiths-Jones S."/>
            <person name="Gross S."/>
            <person name="Guigo R."/>
            <person name="Gustafson E.A."/>
            <person name="Haerty W."/>
            <person name="Hahn M.W."/>
            <person name="Halligan D.L."/>
            <person name="Halpern A.L."/>
            <person name="Halter G.M."/>
            <person name="Han M.V."/>
            <person name="Heger A."/>
            <person name="Hillier L."/>
            <person name="Hinrichs A.S."/>
            <person name="Holmes I."/>
            <person name="Hoskins R.A."/>
            <person name="Hubisz M.J."/>
            <person name="Hultmark D."/>
            <person name="Huntley M.A."/>
            <person name="Jaffe D.B."/>
            <person name="Jagadeeshan S."/>
            <person name="Jeck W.R."/>
            <person name="Johnson J."/>
            <person name="Jones C.D."/>
            <person name="Jordan W.C."/>
            <person name="Karpen G.H."/>
            <person name="Kataoka E."/>
            <person name="Keightley P.D."/>
            <person name="Kheradpour P."/>
            <person name="Kirkness E.F."/>
            <person name="Koerich L.B."/>
            <person name="Kristiansen K."/>
            <person name="Kudrna D."/>
            <person name="Kulathinal R.J."/>
            <person name="Kumar S."/>
            <person name="Kwok R."/>
            <person name="Lander E."/>
            <person name="Langley C.H."/>
            <person name="Lapoint R."/>
            <person name="Lazzaro B.P."/>
            <person name="Lee S.J."/>
            <person name="Levesque L."/>
            <person name="Li R."/>
            <person name="Lin C.F."/>
            <person name="Lin M.F."/>
            <person name="Lindblad-Toh K."/>
            <person name="Llopart A."/>
            <person name="Long M."/>
            <person name="Low L."/>
            <person name="Lozovsky E."/>
            <person name="Lu J."/>
            <person name="Luo M."/>
            <person name="Machado C.A."/>
            <person name="Makalowski W."/>
            <person name="Marzo M."/>
            <person name="Matsuda M."/>
            <person name="Matzkin L."/>
            <person name="McAllister B."/>
            <person name="McBride C.S."/>
            <person name="McKernan B."/>
            <person name="McKernan K."/>
            <person name="Mendez-Lago M."/>
            <person name="Minx P."/>
            <person name="Mollenhauer M.U."/>
            <person name="Montooth K."/>
            <person name="Mount S.M."/>
            <person name="Mu X."/>
            <person name="Myers E."/>
            <person name="Negre B."/>
            <person name="Newfeld S."/>
            <person name="Nielsen R."/>
            <person name="Noor M.A."/>
            <person name="O'Grady P."/>
            <person name="Pachter L."/>
            <person name="Papaceit M."/>
            <person name="Parisi M.J."/>
            <person name="Parisi M."/>
            <person name="Parts L."/>
            <person name="Pedersen J.S."/>
            <person name="Pesole G."/>
            <person name="Phillippy A.M."/>
            <person name="Ponting C.P."/>
            <person name="Pop M."/>
            <person name="Porcelli D."/>
            <person name="Powell J.R."/>
            <person name="Prohaska S."/>
            <person name="Pruitt K."/>
            <person name="Puig M."/>
            <person name="Quesneville H."/>
            <person name="Ram K.R."/>
            <person name="Rand D."/>
            <person name="Rasmussen M.D."/>
            <person name="Reed L.K."/>
            <person name="Reenan R."/>
            <person name="Reily A."/>
            <person name="Remington K.A."/>
            <person name="Rieger T.T."/>
            <person name="Ritchie M.G."/>
            <person name="Robin C."/>
            <person name="Rogers Y.H."/>
            <person name="Rohde C."/>
            <person name="Rozas J."/>
            <person name="Rubenfield M.J."/>
            <person name="Ruiz A."/>
            <person name="Russo S."/>
            <person name="Salzberg S.L."/>
            <person name="Sanchez-Gracia A."/>
            <person name="Saranga D.J."/>
            <person name="Sato H."/>
            <person name="Schaeffer S.W."/>
            <person name="Schatz M.C."/>
            <person name="Schlenke T."/>
            <person name="Schwartz R."/>
            <person name="Segarra C."/>
            <person name="Singh R.S."/>
            <person name="Sirot L."/>
            <person name="Sirota M."/>
            <person name="Sisneros N.B."/>
            <person name="Smith C.D."/>
            <person name="Smith T.F."/>
            <person name="Spieth J."/>
            <person name="Stage D.E."/>
            <person name="Stark A."/>
            <person name="Stephan W."/>
            <person name="Strausberg R.L."/>
            <person name="Strempel S."/>
            <person name="Sturgill D."/>
            <person name="Sutton G."/>
            <person name="Sutton G.G."/>
            <person name="Tao W."/>
            <person name="Teichmann S."/>
            <person name="Tobari Y.N."/>
            <person name="Tomimura Y."/>
            <person name="Tsolas J.M."/>
            <person name="Valente V.L."/>
            <person name="Venter E."/>
            <person name="Venter J.C."/>
            <person name="Vicario S."/>
            <person name="Vieira F.G."/>
            <person name="Vilella A.J."/>
            <person name="Villasante A."/>
            <person name="Walenz B."/>
            <person name="Wang J."/>
            <person name="Wasserman M."/>
            <person name="Watts T."/>
            <person name="Wilson D."/>
            <person name="Wilson R.K."/>
            <person name="Wing R.A."/>
            <person name="Wolfner M.F."/>
            <person name="Wong A."/>
            <person name="Wong G.K."/>
            <person name="Wu C.I."/>
            <person name="Wu G."/>
            <person name="Yamamoto D."/>
            <person name="Yang H.P."/>
            <person name="Yang S.P."/>
            <person name="Yorke J.A."/>
            <person name="Yoshida K."/>
            <person name="Zdobnov E."/>
            <person name="Zhang P."/>
            <person name="Zhang Y."/>
            <person name="Zimin A.V."/>
            <person name="Baldwin J."/>
            <person name="Abdouelleil A."/>
            <person name="Abdulkadir J."/>
            <person name="Abebe A."/>
            <person name="Abera B."/>
            <person name="Abreu J."/>
            <person name="Acer S.C."/>
            <person name="Aftuck L."/>
            <person name="Alexander A."/>
            <person name="An P."/>
            <person name="Anderson E."/>
            <person name="Anderson S."/>
            <person name="Arachi H."/>
            <person name="Azer M."/>
            <person name="Bachantsang P."/>
            <person name="Barry A."/>
            <person name="Bayul T."/>
            <person name="Berlin A."/>
            <person name="Bessette D."/>
            <person name="Bloom T."/>
            <person name="Blye J."/>
            <person name="Boguslavskiy L."/>
            <person name="Bonnet C."/>
            <person name="Boukhgalter B."/>
            <person name="Bourzgui I."/>
            <person name="Brown A."/>
            <person name="Cahill P."/>
            <person name="Channer S."/>
            <person name="Cheshatsang Y."/>
            <person name="Chuda L."/>
            <person name="Citroen M."/>
            <person name="Collymore A."/>
            <person name="Cooke P."/>
            <person name="Costello M."/>
            <person name="D'Aco K."/>
            <person name="Daza R."/>
            <person name="De Haan G."/>
            <person name="DeGray S."/>
            <person name="DeMaso C."/>
            <person name="Dhargay N."/>
            <person name="Dooley K."/>
            <person name="Dooley E."/>
            <person name="Doricent M."/>
            <person name="Dorje P."/>
            <person name="Dorjee K."/>
            <person name="Dupes A."/>
            <person name="Elong R."/>
            <person name="Falk J."/>
            <person name="Farina A."/>
            <person name="Faro S."/>
            <person name="Ferguson D."/>
            <person name="Fisher S."/>
            <person name="Foley C.D."/>
            <person name="Franke A."/>
            <person name="Friedrich D."/>
            <person name="Gadbois L."/>
            <person name="Gearin G."/>
            <person name="Gearin C.R."/>
            <person name="Giannoukos G."/>
            <person name="Goode T."/>
            <person name="Graham J."/>
            <person name="Grandbois E."/>
            <person name="Grewal S."/>
            <person name="Gyaltsen K."/>
            <person name="Hafez N."/>
            <person name="Hagos B."/>
            <person name="Hall J."/>
            <person name="Henson C."/>
            <person name="Hollinger A."/>
            <person name="Honan T."/>
            <person name="Huard M.D."/>
            <person name="Hughes L."/>
            <person name="Hurhula B."/>
            <person name="Husby M.E."/>
            <person name="Kamat A."/>
            <person name="Kanga B."/>
            <person name="Kashin S."/>
            <person name="Khazanovich D."/>
            <person name="Kisner P."/>
            <person name="Lance K."/>
            <person name="Lara M."/>
            <person name="Lee W."/>
            <person name="Lennon N."/>
            <person name="Letendre F."/>
            <person name="LeVine R."/>
            <person name="Lipovsky A."/>
            <person name="Liu X."/>
            <person name="Liu J."/>
            <person name="Liu S."/>
            <person name="Lokyitsang T."/>
            <person name="Lokyitsang Y."/>
            <person name="Lubonja R."/>
            <person name="Lui A."/>
            <person name="MacDonald P."/>
            <person name="Magnisalis V."/>
            <person name="Maru K."/>
            <person name="Matthews C."/>
            <person name="McCusker W."/>
            <person name="McDonough S."/>
            <person name="Mehta T."/>
            <person name="Meldrim J."/>
            <person name="Meneus L."/>
            <person name="Mihai O."/>
            <person name="Mihalev A."/>
            <person name="Mihova T."/>
            <person name="Mittelman R."/>
            <person name="Mlenga V."/>
            <person name="Montmayeur A."/>
            <person name="Mulrain L."/>
            <person name="Navidi A."/>
            <person name="Naylor J."/>
            <person name="Negash T."/>
            <person name="Nguyen T."/>
            <person name="Nguyen N."/>
            <person name="Nicol R."/>
            <person name="Norbu C."/>
            <person name="Norbu N."/>
            <person name="Novod N."/>
            <person name="O'Neill B."/>
            <person name="Osman S."/>
            <person name="Markiewicz E."/>
            <person name="Oyono O.L."/>
            <person name="Patti C."/>
            <person name="Phunkhang P."/>
            <person name="Pierre F."/>
            <person name="Priest M."/>
            <person name="Raghuraman S."/>
            <person name="Rege F."/>
            <person name="Reyes R."/>
            <person name="Rise C."/>
            <person name="Rogov P."/>
            <person name="Ross K."/>
            <person name="Ryan E."/>
            <person name="Settipalli S."/>
            <person name="Shea T."/>
            <person name="Sherpa N."/>
            <person name="Shi L."/>
            <person name="Shih D."/>
            <person name="Sparrow T."/>
            <person name="Spaulding J."/>
            <person name="Stalker J."/>
            <person name="Stange-Thomann N."/>
            <person name="Stavropoulos S."/>
            <person name="Stone C."/>
            <person name="Strader C."/>
            <person name="Tesfaye S."/>
            <person name="Thomson T."/>
            <person name="Thoulutsang Y."/>
            <person name="Thoulutsang D."/>
            <person name="Topham K."/>
            <person name="Topping I."/>
            <person name="Tsamla T."/>
            <person name="Vassiliev H."/>
            <person name="Vo A."/>
            <person name="Wangchuk T."/>
            <person name="Wangdi T."/>
            <person name="Weiand M."/>
            <person name="Wilkinson J."/>
            <person name="Wilson A."/>
            <person name="Yadav S."/>
            <person name="Young G."/>
            <person name="Yu Q."/>
            <person name="Zembek L."/>
            <person name="Zhong D."/>
            <person name="Zimmer A."/>
            <person name="Zwirko Z."/>
            <person name="Jaffe D.B."/>
            <person name="Alvarez P."/>
            <person name="Brockman W."/>
            <person name="Butler J."/>
            <person name="Chin C."/>
            <person name="Gnerre S."/>
            <person name="Grabherr M."/>
            <person name="Kleber M."/>
            <person name="Mauceli E."/>
            <person name="MacCallum I."/>
        </authorList>
    </citation>
    <scope>NUCLEOTIDE SEQUENCE [LARGE SCALE GENOMIC DNA]</scope>
    <source>
        <strain evidence="3">MSH-3 / Tucson 14011-0111.49</strain>
    </source>
</reference>
<sequence>MISSKIQLPWLSSKVALGQLILTVLIGLVVFFGLAKLVSVPLRIDNFDSFRYPHIRVEVEEGQEAGQGFGP</sequence>
<accession>B4GJ76</accession>
<keyword evidence="1" id="KW-0472">Membrane</keyword>
<keyword evidence="3" id="KW-1185">Reference proteome</keyword>
<evidence type="ECO:0000313" key="2">
    <source>
        <dbReference type="EMBL" id="EDW37390.1"/>
    </source>
</evidence>